<dbReference type="SUPFAM" id="SSF54909">
    <property type="entry name" value="Dimeric alpha+beta barrel"/>
    <property type="match status" value="1"/>
</dbReference>
<protein>
    <submittedName>
        <fullName evidence="1">Uncharacterized protein YbaA (DUF1428 family)</fullName>
    </submittedName>
</protein>
<dbReference type="InterPro" id="IPR011008">
    <property type="entry name" value="Dimeric_a/b-barrel"/>
</dbReference>
<organism evidence="1 2">
    <name type="scientific">Eoetvoesiella caeni</name>
    <dbReference type="NCBI Taxonomy" id="645616"/>
    <lineage>
        <taxon>Bacteria</taxon>
        <taxon>Pseudomonadati</taxon>
        <taxon>Pseudomonadota</taxon>
        <taxon>Betaproteobacteria</taxon>
        <taxon>Burkholderiales</taxon>
        <taxon>Alcaligenaceae</taxon>
        <taxon>Eoetvoesiella</taxon>
    </lineage>
</organism>
<dbReference type="RefSeq" id="WP_113932919.1">
    <property type="nucleotide sequence ID" value="NZ_JACCEU010000005.1"/>
</dbReference>
<comment type="caution">
    <text evidence="1">The sequence shown here is derived from an EMBL/GenBank/DDBJ whole genome shotgun (WGS) entry which is preliminary data.</text>
</comment>
<dbReference type="InterPro" id="IPR009874">
    <property type="entry name" value="DUF1428"/>
</dbReference>
<evidence type="ECO:0000313" key="1">
    <source>
        <dbReference type="EMBL" id="RBP39942.1"/>
    </source>
</evidence>
<dbReference type="PIRSF" id="PIRSF007028">
    <property type="entry name" value="UCP007028"/>
    <property type="match status" value="1"/>
</dbReference>
<dbReference type="Proteomes" id="UP000253628">
    <property type="component" value="Unassembled WGS sequence"/>
</dbReference>
<dbReference type="Gene3D" id="3.30.70.100">
    <property type="match status" value="1"/>
</dbReference>
<proteinExistence type="predicted"/>
<accession>A0A366HDT4</accession>
<dbReference type="AlphaFoldDB" id="A0A366HDT4"/>
<dbReference type="Pfam" id="PF07237">
    <property type="entry name" value="DUF1428"/>
    <property type="match status" value="1"/>
</dbReference>
<dbReference type="OrthoDB" id="9792392at2"/>
<sequence length="119" mass="13676">MAYVDGFVIPVPKDNIEAYTKMARQCSEIWREHGALEFRECIADDVKPGKLTSFPQSVNLEDGETVIFSWILFKSRAHRDEVNDKAMKDPRMAQFMDMATMPFDGKRMIYGGFETLSDL</sequence>
<gene>
    <name evidence="1" type="ORF">DFR37_10436</name>
</gene>
<dbReference type="EMBL" id="QNRQ01000004">
    <property type="protein sequence ID" value="RBP39942.1"/>
    <property type="molecule type" value="Genomic_DNA"/>
</dbReference>
<evidence type="ECO:0000313" key="2">
    <source>
        <dbReference type="Proteomes" id="UP000253628"/>
    </source>
</evidence>
<name>A0A366HDT4_9BURK</name>
<keyword evidence="2" id="KW-1185">Reference proteome</keyword>
<reference evidence="1 2" key="1">
    <citation type="submission" date="2018-06" db="EMBL/GenBank/DDBJ databases">
        <title>Genomic Encyclopedia of Type Strains, Phase IV (KMG-IV): sequencing the most valuable type-strain genomes for metagenomic binning, comparative biology and taxonomic classification.</title>
        <authorList>
            <person name="Goeker M."/>
        </authorList>
    </citation>
    <scope>NUCLEOTIDE SEQUENCE [LARGE SCALE GENOMIC DNA]</scope>
    <source>
        <strain evidence="1 2">DSM 25520</strain>
    </source>
</reference>